<dbReference type="Proteomes" id="UP000265703">
    <property type="component" value="Unassembled WGS sequence"/>
</dbReference>
<reference evidence="2 3" key="1">
    <citation type="submission" date="2018-06" db="EMBL/GenBank/DDBJ databases">
        <title>Comparative genomics reveals the genomic features of Rhizophagus irregularis, R. cerebriforme, R. diaphanum and Gigaspora rosea, and their symbiotic lifestyle signature.</title>
        <authorList>
            <person name="Morin E."/>
            <person name="San Clemente H."/>
            <person name="Chen E.C.H."/>
            <person name="De La Providencia I."/>
            <person name="Hainaut M."/>
            <person name="Kuo A."/>
            <person name="Kohler A."/>
            <person name="Murat C."/>
            <person name="Tang N."/>
            <person name="Roy S."/>
            <person name="Loubradou J."/>
            <person name="Henrissat B."/>
            <person name="Grigoriev I.V."/>
            <person name="Corradi N."/>
            <person name="Roux C."/>
            <person name="Martin F.M."/>
        </authorList>
    </citation>
    <scope>NUCLEOTIDE SEQUENCE [LARGE SCALE GENOMIC DNA]</scope>
    <source>
        <strain evidence="2 3">DAOM 227022</strain>
    </source>
</reference>
<evidence type="ECO:0000313" key="2">
    <source>
        <dbReference type="EMBL" id="RIA87068.1"/>
    </source>
</evidence>
<evidence type="ECO:0000313" key="3">
    <source>
        <dbReference type="Proteomes" id="UP000265703"/>
    </source>
</evidence>
<keyword evidence="1" id="KW-0175">Coiled coil</keyword>
<organism evidence="2 3">
    <name type="scientific">Glomus cerebriforme</name>
    <dbReference type="NCBI Taxonomy" id="658196"/>
    <lineage>
        <taxon>Eukaryota</taxon>
        <taxon>Fungi</taxon>
        <taxon>Fungi incertae sedis</taxon>
        <taxon>Mucoromycota</taxon>
        <taxon>Glomeromycotina</taxon>
        <taxon>Glomeromycetes</taxon>
        <taxon>Glomerales</taxon>
        <taxon>Glomeraceae</taxon>
        <taxon>Glomus</taxon>
    </lineage>
</organism>
<dbReference type="OrthoDB" id="10041966at2759"/>
<dbReference type="EMBL" id="QKYT01000328">
    <property type="protein sequence ID" value="RIA87068.1"/>
    <property type="molecule type" value="Genomic_DNA"/>
</dbReference>
<name>A0A397SM06_9GLOM</name>
<comment type="caution">
    <text evidence="2">The sequence shown here is derived from an EMBL/GenBank/DDBJ whole genome shotgun (WGS) entry which is preliminary data.</text>
</comment>
<keyword evidence="3" id="KW-1185">Reference proteome</keyword>
<feature type="coiled-coil region" evidence="1">
    <location>
        <begin position="25"/>
        <end position="52"/>
    </location>
</feature>
<evidence type="ECO:0000256" key="1">
    <source>
        <dbReference type="SAM" id="Coils"/>
    </source>
</evidence>
<proteinExistence type="predicted"/>
<accession>A0A397SM06</accession>
<protein>
    <submittedName>
        <fullName evidence="2">Uncharacterized protein</fullName>
    </submittedName>
</protein>
<sequence>MYRDIGLIHQIILIKIVWPSYVKANKHILDKIEKGEERLKNLTRKIDDLIILESDHISTLSKNVETAVMTVLGKKKSLD</sequence>
<dbReference type="AlphaFoldDB" id="A0A397SM06"/>
<gene>
    <name evidence="2" type="ORF">C1645_878278</name>
</gene>